<dbReference type="Gene3D" id="3.30.470.20">
    <property type="entry name" value="ATP-grasp fold, B domain"/>
    <property type="match status" value="1"/>
</dbReference>
<evidence type="ECO:0000313" key="3">
    <source>
        <dbReference type="EMBL" id="RQH05042.1"/>
    </source>
</evidence>
<dbReference type="SUPFAM" id="SSF56059">
    <property type="entry name" value="Glutathione synthetase ATP-binding domain-like"/>
    <property type="match status" value="1"/>
</dbReference>
<dbReference type="PANTHER" id="PTHR42793:SF1">
    <property type="entry name" value="PEPTIDYL-LYSINE N-ACETYLTRANSFERASE PATZ"/>
    <property type="match status" value="1"/>
</dbReference>
<dbReference type="SMART" id="SM00881">
    <property type="entry name" value="CoA_binding"/>
    <property type="match status" value="1"/>
</dbReference>
<dbReference type="Pfam" id="PF13549">
    <property type="entry name" value="ATP-grasp_5"/>
    <property type="match status" value="1"/>
</dbReference>
<dbReference type="InterPro" id="IPR036291">
    <property type="entry name" value="NAD(P)-bd_dom_sf"/>
</dbReference>
<dbReference type="Gene3D" id="3.40.50.720">
    <property type="entry name" value="NAD(P)-binding Rossmann-like Domain"/>
    <property type="match status" value="1"/>
</dbReference>
<comment type="caution">
    <text evidence="3">The sequence shown here is derived from an EMBL/GenBank/DDBJ whole genome shotgun (WGS) entry which is preliminary data.</text>
</comment>
<dbReference type="InterPro" id="IPR003781">
    <property type="entry name" value="CoA-bd"/>
</dbReference>
<gene>
    <name evidence="3" type="ORF">D1Y85_16715</name>
</gene>
<feature type="domain" description="CoA-binding" evidence="2">
    <location>
        <begin position="46"/>
        <end position="140"/>
    </location>
</feature>
<dbReference type="FunFam" id="3.30.1490.20:FF:000020">
    <property type="entry name" value="Protein lysine acetyltransferase"/>
    <property type="match status" value="1"/>
</dbReference>
<protein>
    <submittedName>
        <fullName evidence="3">CoA-binding protein</fullName>
    </submittedName>
</protein>
<dbReference type="PANTHER" id="PTHR42793">
    <property type="entry name" value="COA BINDING DOMAIN CONTAINING PROTEIN"/>
    <property type="match status" value="1"/>
</dbReference>
<dbReference type="InterPro" id="IPR013815">
    <property type="entry name" value="ATP_grasp_subdomain_1"/>
</dbReference>
<dbReference type="OrthoDB" id="9807426at2"/>
<keyword evidence="4" id="KW-1185">Reference proteome</keyword>
<sequence length="743" mass="78214">MFSRYLRVAPPCDPRDFKFKSHQRICRRHILTAATIAQPRRDLKAFFSPRSVALVGASEKSAWSHGVAAKFRAYGYAGKVFAVNRGGVDAHGFPGFKSCKDIPEPVDFAYLFVPAEATLEALTDAADAGIKHVNILTSGFAETGESGALLQQQLLDLANARGITLQGPNSLGFANIAARLVATSIPTRLPLIDGTIGLVSQSGAVVAEISKVMHQQGVGLSLVAATGNEAQIALTDVMDYLVDDPGTRVITVFSESIRDPQAFRDVALRALAARKPIVILKVGKSEISAQVAQAHTGSLVGDDRVFDAVCTQYGIVRVDSIEELVATSDLLSRVPPLKKSGVGVVSISGGGCGMFADRAAECGVSITPFSDATRAALKQVLPDFASDLNPLDITGAVFRAPQLWETTLPVVARDENVGLVVVLNQLPGTPDELRGLRENVLAMGRGLALCETPGVVVSMTAQPMTETLREVATEAGLSGVCAGIPLTVRAIAGHVQWSECLARFEAGERRARPASETQAATGQRPRSEREVLEFLRDQRVPVIPAHVARSAQEAVSFARSAGGKVAMKVLSADIAHKTEVGGVKLGVIGDDAVAQAYTDIDTAVRKNCPNAKIDGVIVSPMRSGGIELFVGTARDPHWGPVIAVGLGGVWVEVLADTAVRALPVTPGDVKDMLGSLRAAKILQGFRGTPAADLDTLAQTIARIGDAALALGPQLASLEINPLLVSGDKVEALDGLCVWEDASQ</sequence>
<dbReference type="Gene3D" id="3.30.1490.20">
    <property type="entry name" value="ATP-grasp fold, A domain"/>
    <property type="match status" value="1"/>
</dbReference>
<evidence type="ECO:0000259" key="2">
    <source>
        <dbReference type="SMART" id="SM00881"/>
    </source>
</evidence>
<organism evidence="3 4">
    <name type="scientific">Paraburkholderia dinghuensis</name>
    <dbReference type="NCBI Taxonomy" id="2305225"/>
    <lineage>
        <taxon>Bacteria</taxon>
        <taxon>Pseudomonadati</taxon>
        <taxon>Pseudomonadota</taxon>
        <taxon>Betaproteobacteria</taxon>
        <taxon>Burkholderiales</taxon>
        <taxon>Burkholderiaceae</taxon>
        <taxon>Paraburkholderia</taxon>
    </lineage>
</organism>
<accession>A0A3N6N7U3</accession>
<dbReference type="EMBL" id="RQIS01000011">
    <property type="protein sequence ID" value="RQH05042.1"/>
    <property type="molecule type" value="Genomic_DNA"/>
</dbReference>
<dbReference type="Gene3D" id="3.40.50.261">
    <property type="entry name" value="Succinyl-CoA synthetase domains"/>
    <property type="match status" value="2"/>
</dbReference>
<dbReference type="AlphaFoldDB" id="A0A3N6N7U3"/>
<dbReference type="Pfam" id="PF13607">
    <property type="entry name" value="Succ_CoA_lig"/>
    <property type="match status" value="1"/>
</dbReference>
<dbReference type="Pfam" id="PF13380">
    <property type="entry name" value="CoA_binding_2"/>
    <property type="match status" value="1"/>
</dbReference>
<dbReference type="GO" id="GO:0005524">
    <property type="term" value="F:ATP binding"/>
    <property type="evidence" value="ECO:0007669"/>
    <property type="project" value="InterPro"/>
</dbReference>
<dbReference type="SUPFAM" id="SSF51735">
    <property type="entry name" value="NAD(P)-binding Rossmann-fold domains"/>
    <property type="match status" value="1"/>
</dbReference>
<dbReference type="InterPro" id="IPR016102">
    <property type="entry name" value="Succinyl-CoA_synth-like"/>
</dbReference>
<evidence type="ECO:0000256" key="1">
    <source>
        <dbReference type="ARBA" id="ARBA00060888"/>
    </source>
</evidence>
<comment type="similarity">
    <text evidence="1">In the N-terminal section; belongs to the acetate CoA ligase alpha subunit family.</text>
</comment>
<dbReference type="InterPro" id="IPR032875">
    <property type="entry name" value="Succ_CoA_lig_flav_dom"/>
</dbReference>
<name>A0A3N6N7U3_9BURK</name>
<dbReference type="Proteomes" id="UP000272778">
    <property type="component" value="Unassembled WGS sequence"/>
</dbReference>
<reference evidence="3 4" key="1">
    <citation type="submission" date="2018-11" db="EMBL/GenBank/DDBJ databases">
        <title>Paraburkholderia sp. DHOA04, isolated from soil.</title>
        <authorList>
            <person name="Gao Z.-H."/>
            <person name="Qiu L.-H."/>
            <person name="Fu J.-C."/>
        </authorList>
    </citation>
    <scope>NUCLEOTIDE SEQUENCE [LARGE SCALE GENOMIC DNA]</scope>
    <source>
        <strain evidence="3 4">DHOA04</strain>
    </source>
</reference>
<evidence type="ECO:0000313" key="4">
    <source>
        <dbReference type="Proteomes" id="UP000272778"/>
    </source>
</evidence>
<proteinExistence type="inferred from homology"/>
<dbReference type="SUPFAM" id="SSF52210">
    <property type="entry name" value="Succinyl-CoA synthetase domains"/>
    <property type="match status" value="2"/>
</dbReference>